<organism evidence="1 2">
    <name type="scientific">Wuchereria bancrofti</name>
    <dbReference type="NCBI Taxonomy" id="6293"/>
    <lineage>
        <taxon>Eukaryota</taxon>
        <taxon>Metazoa</taxon>
        <taxon>Ecdysozoa</taxon>
        <taxon>Nematoda</taxon>
        <taxon>Chromadorea</taxon>
        <taxon>Rhabditida</taxon>
        <taxon>Spirurina</taxon>
        <taxon>Spiruromorpha</taxon>
        <taxon>Filarioidea</taxon>
        <taxon>Onchocercidae</taxon>
        <taxon>Wuchereria</taxon>
    </lineage>
</organism>
<reference evidence="2" key="3">
    <citation type="submission" date="2024-02" db="UniProtKB">
        <authorList>
            <consortium name="WormBaseParasite"/>
        </authorList>
    </citation>
    <scope>IDENTIFICATION</scope>
    <source>
        <strain evidence="2">pt0022</strain>
    </source>
</reference>
<reference evidence="1" key="1">
    <citation type="submission" date="2015-03" db="EMBL/GenBank/DDBJ databases">
        <title>Wuchereria bancrofti Genome Sequencing Papua New Guinea Strain.</title>
        <authorList>
            <person name="Small S.T."/>
            <person name="Serre D."/>
            <person name="Zimmerman P.A."/>
        </authorList>
    </citation>
    <scope>NUCLEOTIDE SEQUENCE [LARGE SCALE GENOMIC DNA]</scope>
    <source>
        <strain evidence="1">pt0022</strain>
    </source>
</reference>
<dbReference type="AlphaFoldDB" id="A0AAF5RUD8"/>
<proteinExistence type="predicted"/>
<evidence type="ECO:0000313" key="1">
    <source>
        <dbReference type="Proteomes" id="UP000093561"/>
    </source>
</evidence>
<reference evidence="1" key="2">
    <citation type="journal article" date="2016" name="Mol. Ecol.">
        <title>Population genomics of the filarial nematode parasite Wuchereria bancrofti from mosquitoes.</title>
        <authorList>
            <person name="Small S.T."/>
            <person name="Reimer L.J."/>
            <person name="Tisch D.J."/>
            <person name="King C.L."/>
            <person name="Christensen B.M."/>
            <person name="Siba P.M."/>
            <person name="Kazura J.W."/>
            <person name="Serre D."/>
            <person name="Zimmerman P.A."/>
        </authorList>
    </citation>
    <scope>NUCLEOTIDE SEQUENCE</scope>
    <source>
        <strain evidence="1">pt0022</strain>
    </source>
</reference>
<dbReference type="Proteomes" id="UP000093561">
    <property type="component" value="Unassembled WGS sequence"/>
</dbReference>
<evidence type="ECO:0000313" key="2">
    <source>
        <dbReference type="WBParaSite" id="mrna-Wban_03145"/>
    </source>
</evidence>
<sequence length="94" mass="10813">MLHTAILAASSKEDNLGPRDLIYGSNETTPPSIYTISILLAIECMTFPPESEPKPEPKSFIHSYDDKDFEHKKKKYLCSLLKIRYLMRSFQCKT</sequence>
<name>A0AAF5RUD8_WUCBA</name>
<accession>A0AAF5RUD8</accession>
<dbReference type="WBParaSite" id="mrna-Wban_03145">
    <property type="protein sequence ID" value="mrna-Wban_03145"/>
    <property type="gene ID" value="Wban_03145"/>
</dbReference>
<protein>
    <submittedName>
        <fullName evidence="2">Uncharacterized protein</fullName>
    </submittedName>
</protein>